<accession>A0A497E357</accession>
<sequence length="542" mass="63022">MNRRQERLKYNLYWGDMHTNIHPYQMNILEDTYKEARNWLDFFAIAYYPFLRYTKRGLSIESCGCRKRFLEDSEKVQDMVAAYNLSGKFVTFLGYEWPGNRRKYGDHNVFYLKDYQPLDCTFELPNLYENLRKRKGIAIPHHTGYQVGERGKNWDFHDESLTPFVEIYSSHGSSEGCDTPLTMNRNLNMGPRTSGGTVQEGLRRGYRLGIIASGDNHYGFPGVWGNGLAGVYAEELSRKSIWDAFFKRRVYGVTGDRIKLLFFINDHFMGESFRCSGPLEIKAKVVGGQAIDRVELLRNNLVIYTYCHSGNWSIPSSDEVVRAKLKIEFGWGPDIRRGFKLESKKWSGELELLSGRLISVEPCFTTFGQRIELLSERCCRFNLTTQPRGLVWDKQSFQPIASSRDLQSFQAIIFEVEASPKSMIHLKVDSHSTFFSLQEAMEGSRIMSMSEEAKKCIYEQFHLLPEEIENPDVFWHFAYKVKIHRAIPQGGYEVDFEYLDQDPPRRKNFYYLRVTQLNGQMAWSSPIWVDCSENAFPQIPFS</sequence>
<evidence type="ECO:0008006" key="3">
    <source>
        <dbReference type="Google" id="ProtNLM"/>
    </source>
</evidence>
<dbReference type="Proteomes" id="UP000279422">
    <property type="component" value="Unassembled WGS sequence"/>
</dbReference>
<dbReference type="InterPro" id="IPR022028">
    <property type="entry name" value="DUF3604"/>
</dbReference>
<reference evidence="1 2" key="1">
    <citation type="submission" date="2018-06" db="EMBL/GenBank/DDBJ databases">
        <title>Extensive metabolic versatility and redundancy in microbially diverse, dynamic hydrothermal sediments.</title>
        <authorList>
            <person name="Dombrowski N."/>
            <person name="Teske A."/>
            <person name="Baker B.J."/>
        </authorList>
    </citation>
    <scope>NUCLEOTIDE SEQUENCE [LARGE SCALE GENOMIC DNA]</scope>
    <source>
        <strain evidence="1">B47_G16</strain>
    </source>
</reference>
<gene>
    <name evidence="1" type="ORF">DRJ00_06455</name>
</gene>
<dbReference type="EMBL" id="QMPZ01000102">
    <property type="protein sequence ID" value="RLE08356.1"/>
    <property type="molecule type" value="Genomic_DNA"/>
</dbReference>
<organism evidence="1 2">
    <name type="scientific">Aerophobetes bacterium</name>
    <dbReference type="NCBI Taxonomy" id="2030807"/>
    <lineage>
        <taxon>Bacteria</taxon>
        <taxon>Candidatus Aerophobota</taxon>
    </lineage>
</organism>
<dbReference type="Pfam" id="PF12228">
    <property type="entry name" value="DUF3604"/>
    <property type="match status" value="1"/>
</dbReference>
<name>A0A497E357_UNCAE</name>
<dbReference type="InterPro" id="IPR016195">
    <property type="entry name" value="Pol/histidinol_Pase-like"/>
</dbReference>
<evidence type="ECO:0000313" key="1">
    <source>
        <dbReference type="EMBL" id="RLE08356.1"/>
    </source>
</evidence>
<dbReference type="SUPFAM" id="SSF89550">
    <property type="entry name" value="PHP domain-like"/>
    <property type="match status" value="1"/>
</dbReference>
<protein>
    <recommendedName>
        <fullName evidence="3">DUF3604 domain-containing protein</fullName>
    </recommendedName>
</protein>
<dbReference type="Gene3D" id="3.20.20.140">
    <property type="entry name" value="Metal-dependent hydrolases"/>
    <property type="match status" value="1"/>
</dbReference>
<comment type="caution">
    <text evidence="1">The sequence shown here is derived from an EMBL/GenBank/DDBJ whole genome shotgun (WGS) entry which is preliminary data.</text>
</comment>
<proteinExistence type="predicted"/>
<evidence type="ECO:0000313" key="2">
    <source>
        <dbReference type="Proteomes" id="UP000279422"/>
    </source>
</evidence>
<dbReference type="AlphaFoldDB" id="A0A497E357"/>